<keyword evidence="1" id="KW-0732">Signal</keyword>
<evidence type="ECO:0000259" key="2">
    <source>
        <dbReference type="Pfam" id="PF04536"/>
    </source>
</evidence>
<sequence length="173" mass="19731">MKFKSLLPALLVILCISCEATHKTHSHSHVSTHTTDVIFPIPIGFVNDFDNILSDEQEANLLELVQQHEAKTSNQIAIVTLTSIQEYSGLEEYSLDLANNWKVGQEYKNNGVLIALYMKDRRVWIQNGDGIMEKLTDDETLHIINNVMVPEFKNNDYYTGFYKGIEGIIEELE</sequence>
<dbReference type="RefSeq" id="WP_160131119.1">
    <property type="nucleotide sequence ID" value="NZ_CP019288.1"/>
</dbReference>
<feature type="chain" id="PRO_5029729470" description="TPM domain-containing protein" evidence="1">
    <location>
        <begin position="21"/>
        <end position="173"/>
    </location>
</feature>
<dbReference type="Gene3D" id="3.10.310.50">
    <property type="match status" value="1"/>
</dbReference>
<dbReference type="KEGG" id="kan:IMCC3317_39690"/>
<reference evidence="3 4" key="1">
    <citation type="journal article" date="2013" name="Int. J. Syst. Evol. Microbiol.">
        <title>Kordia antarctica sp. nov., isolated from Antarctic seawater.</title>
        <authorList>
            <person name="Baek K."/>
            <person name="Choi A."/>
            <person name="Kang I."/>
            <person name="Lee K."/>
            <person name="Cho J.C."/>
        </authorList>
    </citation>
    <scope>NUCLEOTIDE SEQUENCE [LARGE SCALE GENOMIC DNA]</scope>
    <source>
        <strain evidence="3 4">IMCC3317</strain>
    </source>
</reference>
<keyword evidence="4" id="KW-1185">Reference proteome</keyword>
<dbReference type="Pfam" id="PF04536">
    <property type="entry name" value="TPM_phosphatase"/>
    <property type="match status" value="1"/>
</dbReference>
<dbReference type="EMBL" id="CP019288">
    <property type="protein sequence ID" value="QHI38575.1"/>
    <property type="molecule type" value="Genomic_DNA"/>
</dbReference>
<gene>
    <name evidence="3" type="ORF">IMCC3317_39690</name>
</gene>
<dbReference type="OrthoDB" id="9810918at2"/>
<organism evidence="3 4">
    <name type="scientific">Kordia antarctica</name>
    <dbReference type="NCBI Taxonomy" id="1218801"/>
    <lineage>
        <taxon>Bacteria</taxon>
        <taxon>Pseudomonadati</taxon>
        <taxon>Bacteroidota</taxon>
        <taxon>Flavobacteriia</taxon>
        <taxon>Flavobacteriales</taxon>
        <taxon>Flavobacteriaceae</taxon>
        <taxon>Kordia</taxon>
    </lineage>
</organism>
<proteinExistence type="predicted"/>
<evidence type="ECO:0000256" key="1">
    <source>
        <dbReference type="SAM" id="SignalP"/>
    </source>
</evidence>
<evidence type="ECO:0000313" key="4">
    <source>
        <dbReference type="Proteomes" id="UP000464657"/>
    </source>
</evidence>
<protein>
    <recommendedName>
        <fullName evidence="2">TPM domain-containing protein</fullName>
    </recommendedName>
</protein>
<accession>A0A7L4ZPM2</accession>
<feature type="domain" description="TPM" evidence="2">
    <location>
        <begin position="46"/>
        <end position="170"/>
    </location>
</feature>
<dbReference type="PANTHER" id="PTHR30373">
    <property type="entry name" value="UPF0603 PROTEIN YGCG"/>
    <property type="match status" value="1"/>
</dbReference>
<dbReference type="AlphaFoldDB" id="A0A7L4ZPM2"/>
<dbReference type="Proteomes" id="UP000464657">
    <property type="component" value="Chromosome"/>
</dbReference>
<dbReference type="InterPro" id="IPR007621">
    <property type="entry name" value="TPM_dom"/>
</dbReference>
<feature type="signal peptide" evidence="1">
    <location>
        <begin position="1"/>
        <end position="20"/>
    </location>
</feature>
<evidence type="ECO:0000313" key="3">
    <source>
        <dbReference type="EMBL" id="QHI38575.1"/>
    </source>
</evidence>
<dbReference type="PANTHER" id="PTHR30373:SF2">
    <property type="entry name" value="UPF0603 PROTEIN YGCG"/>
    <property type="match status" value="1"/>
</dbReference>
<name>A0A7L4ZPM2_9FLAO</name>